<comment type="caution">
    <text evidence="2">The sequence shown here is derived from an EMBL/GenBank/DDBJ whole genome shotgun (WGS) entry which is preliminary data.</text>
</comment>
<keyword evidence="3" id="KW-1185">Reference proteome</keyword>
<feature type="domain" description="Pyrrolo-quinoline quinone repeat" evidence="1">
    <location>
        <begin position="340"/>
        <end position="465"/>
    </location>
</feature>
<gene>
    <name evidence="2" type="ORF">LNTAR_11691</name>
</gene>
<sequence>MNSNLGLTQMTKWQTLLTLFLIPQILFAGNLPDFSDTPGGMLLYLGAPDKENLSELIELTNGDQWNGQILISDASKVSELRKALEKNGNGSLSVRAYNGTNLPVVNNLINRVMIANSATTPKEEIFRIVAPRGKAYFATHGEWKAKDKPVPSTIDDWPMAFYGADNNAVSFDEMVGPPKHIQWRSGPSWTRSHELISSLTSMVSNNGVLYYIIDEGSRLSAVLPEKWRLVAQDAFNGKVLWKLDLETWHNHLWPVKSGPAQLQRRLIAIGDKLYLPLAAGAPLSEVDAKTGKVLRSFAGTEGLEEVVFDNGSLYAVTGESAKAQEGYELSNVEVWGAAGDATGKYRFTDNQKNKIMQIEQKSGKITWSYSSAIVPNTMAVNHKGVFFHNGKQVIALKPDGSENWKGQEFKLKGYKMGTAVTPTLLCQDDVVLSTLGFDFKDGKIYAHHIDTGKIIWTSKHHSSGHSSQDDLFVINGLAWSGAIARIQHQGGNYDGHHLKSGEVATSFPPNVKSNFWFHQRCYRSKATAKYVIPAATGTEYVDLQNKTWDVHHWLRGACLNGILPANGMTYITPHPCACNTESMLRGFSGLVTPGMQKAVIDIQESPRLVKGPAFNTPLKEQAQGWNHFRYGNKRLSYNENAVSAKLAPKWEVKIAPGEKLTQPVANNGRVYVAAVRKNTLYALDQNTGKTLWTFNTAGQIDSSPSLWKGRVIFGSADGYLYCLNAEDGELVWRFRGAKGDRQMTIDGRMESVWPIHGSNPIVDGTIYCLAGRTIFLDGGLRLCLIDAATGELKKEVIHGDKDERDGIQVQVKNQGQKMVPGNSDILSFDGKHIYMNSQRIGLDGNRIYKDGHGKHYKTLTFSRSDQDGEGTHLFAPVGFLDDSWHHRSFWIYGKGAGSGWGGWQKPGKYVPTGRLMVVKPDHTVYSFGRKPEFFAQAHIMEYMISSSQGNAYKAGDWEKTFTPIRNKEASITNWEKNSKLPIEKLSSLKFNWRNTEPGLLGRAMAGAGESLFIAGPPDILDETKLYGRFSQPDSVAKIKAQQDAIDGSMGAILRSVSTADGKTVAEYKISAPPVFDGMSAANGKLFIVLQDGSMVCLNSADDAKELNAQVEK</sequence>
<evidence type="ECO:0000259" key="1">
    <source>
        <dbReference type="Pfam" id="PF13360"/>
    </source>
</evidence>
<name>A6DJD9_9BACT</name>
<dbReference type="RefSeq" id="WP_007278010.1">
    <property type="nucleotide sequence ID" value="NZ_ABCK01000006.1"/>
</dbReference>
<evidence type="ECO:0000313" key="2">
    <source>
        <dbReference type="EMBL" id="EDM28013.1"/>
    </source>
</evidence>
<dbReference type="Proteomes" id="UP000004947">
    <property type="component" value="Unassembled WGS sequence"/>
</dbReference>
<dbReference type="InterPro" id="IPR018391">
    <property type="entry name" value="PQQ_b-propeller_rpt"/>
</dbReference>
<dbReference type="Gene3D" id="2.130.10.10">
    <property type="entry name" value="YVTN repeat-like/Quinoprotein amine dehydrogenase"/>
    <property type="match status" value="2"/>
</dbReference>
<organism evidence="2 3">
    <name type="scientific">Lentisphaera araneosa HTCC2155</name>
    <dbReference type="NCBI Taxonomy" id="313628"/>
    <lineage>
        <taxon>Bacteria</taxon>
        <taxon>Pseudomonadati</taxon>
        <taxon>Lentisphaerota</taxon>
        <taxon>Lentisphaeria</taxon>
        <taxon>Lentisphaerales</taxon>
        <taxon>Lentisphaeraceae</taxon>
        <taxon>Lentisphaera</taxon>
    </lineage>
</organism>
<protein>
    <submittedName>
        <fullName evidence="2">Conserved hypothetical membrane-spanning protein</fullName>
    </submittedName>
</protein>
<dbReference type="SUPFAM" id="SSF50998">
    <property type="entry name" value="Quinoprotein alcohol dehydrogenase-like"/>
    <property type="match status" value="2"/>
</dbReference>
<reference evidence="2 3" key="1">
    <citation type="journal article" date="2010" name="J. Bacteriol.">
        <title>Genome sequence of Lentisphaera araneosa HTCC2155T, the type species of the order Lentisphaerales in the phylum Lentisphaerae.</title>
        <authorList>
            <person name="Thrash J.C."/>
            <person name="Cho J.C."/>
            <person name="Vergin K.L."/>
            <person name="Morris R.M."/>
            <person name="Giovannoni S.J."/>
        </authorList>
    </citation>
    <scope>NUCLEOTIDE SEQUENCE [LARGE SCALE GENOMIC DNA]</scope>
    <source>
        <strain evidence="2 3">HTCC2155</strain>
    </source>
</reference>
<dbReference type="STRING" id="313628.LNTAR_11691"/>
<dbReference type="AlphaFoldDB" id="A6DJD9"/>
<evidence type="ECO:0000313" key="3">
    <source>
        <dbReference type="Proteomes" id="UP000004947"/>
    </source>
</evidence>
<dbReference type="InterPro" id="IPR002372">
    <property type="entry name" value="PQQ_rpt_dom"/>
</dbReference>
<dbReference type="InterPro" id="IPR011047">
    <property type="entry name" value="Quinoprotein_ADH-like_sf"/>
</dbReference>
<dbReference type="OrthoDB" id="219718at2"/>
<dbReference type="EMBL" id="ABCK01000006">
    <property type="protein sequence ID" value="EDM28013.1"/>
    <property type="molecule type" value="Genomic_DNA"/>
</dbReference>
<dbReference type="PANTHER" id="PTHR34512:SF30">
    <property type="entry name" value="OUTER MEMBRANE PROTEIN ASSEMBLY FACTOR BAMB"/>
    <property type="match status" value="1"/>
</dbReference>
<dbReference type="Pfam" id="PF13360">
    <property type="entry name" value="PQQ_2"/>
    <property type="match status" value="2"/>
</dbReference>
<dbReference type="PANTHER" id="PTHR34512">
    <property type="entry name" value="CELL SURFACE PROTEIN"/>
    <property type="match status" value="1"/>
</dbReference>
<proteinExistence type="predicted"/>
<dbReference type="eggNOG" id="COG1520">
    <property type="taxonomic scope" value="Bacteria"/>
</dbReference>
<accession>A6DJD9</accession>
<dbReference type="SMART" id="SM00564">
    <property type="entry name" value="PQQ"/>
    <property type="match status" value="4"/>
</dbReference>
<dbReference type="InterPro" id="IPR015943">
    <property type="entry name" value="WD40/YVTN_repeat-like_dom_sf"/>
</dbReference>
<feature type="domain" description="Pyrrolo-quinoline quinone repeat" evidence="1">
    <location>
        <begin position="650"/>
        <end position="796"/>
    </location>
</feature>